<feature type="domain" description="N-acetyltransferase" evidence="1">
    <location>
        <begin position="1"/>
        <end position="149"/>
    </location>
</feature>
<organism evidence="2 3">
    <name type="scientific">Ligilactobacillus pobuzihii</name>
    <dbReference type="NCBI Taxonomy" id="449659"/>
    <lineage>
        <taxon>Bacteria</taxon>
        <taxon>Bacillati</taxon>
        <taxon>Bacillota</taxon>
        <taxon>Bacilli</taxon>
        <taxon>Lactobacillales</taxon>
        <taxon>Lactobacillaceae</taxon>
        <taxon>Ligilactobacillus</taxon>
    </lineage>
</organism>
<dbReference type="Gene3D" id="3.30.1050.10">
    <property type="entry name" value="SCP2 sterol-binding domain"/>
    <property type="match status" value="1"/>
</dbReference>
<accession>A0A0R2LS29</accession>
<keyword evidence="3" id="KW-1185">Reference proteome</keyword>
<dbReference type="Pfam" id="PF13530">
    <property type="entry name" value="SCP2_2"/>
    <property type="match status" value="1"/>
</dbReference>
<dbReference type="GO" id="GO:0034069">
    <property type="term" value="F:aminoglycoside N-acetyltransferase activity"/>
    <property type="evidence" value="ECO:0007669"/>
    <property type="project" value="TreeGrafter"/>
</dbReference>
<dbReference type="InterPro" id="IPR051554">
    <property type="entry name" value="Acetyltransferase_Eis"/>
</dbReference>
<evidence type="ECO:0000313" key="3">
    <source>
        <dbReference type="Proteomes" id="UP000051886"/>
    </source>
</evidence>
<dbReference type="STRING" id="449659.IV66_GL001714"/>
<dbReference type="Proteomes" id="UP000051886">
    <property type="component" value="Unassembled WGS sequence"/>
</dbReference>
<dbReference type="AlphaFoldDB" id="A0A0R2LS29"/>
<dbReference type="PROSITE" id="PS51186">
    <property type="entry name" value="GNAT"/>
    <property type="match status" value="1"/>
</dbReference>
<dbReference type="InterPro" id="IPR016181">
    <property type="entry name" value="Acyl_CoA_acyltransferase"/>
</dbReference>
<dbReference type="OrthoDB" id="9768284at2"/>
<dbReference type="RefSeq" id="WP_017867424.1">
    <property type="nucleotide sequence ID" value="NZ_BJYB01000010.1"/>
</dbReference>
<dbReference type="InterPro" id="IPR025559">
    <property type="entry name" value="Eis_dom"/>
</dbReference>
<dbReference type="Gene3D" id="3.40.630.30">
    <property type="match status" value="2"/>
</dbReference>
<dbReference type="InterPro" id="IPR036527">
    <property type="entry name" value="SCP2_sterol-bd_dom_sf"/>
</dbReference>
<dbReference type="PATRIC" id="fig|449659.4.peg.1750"/>
<dbReference type="PANTHER" id="PTHR37817:SF1">
    <property type="entry name" value="N-ACETYLTRANSFERASE EIS"/>
    <property type="match status" value="1"/>
</dbReference>
<comment type="caution">
    <text evidence="2">The sequence shown here is derived from an EMBL/GenBank/DDBJ whole genome shotgun (WGS) entry which is preliminary data.</text>
</comment>
<dbReference type="InterPro" id="IPR041380">
    <property type="entry name" value="Acetyltransf_17"/>
</dbReference>
<gene>
    <name evidence="2" type="ORF">IV66_GL001714</name>
</gene>
<dbReference type="GO" id="GO:0030649">
    <property type="term" value="P:aminoglycoside antibiotic catabolic process"/>
    <property type="evidence" value="ECO:0007669"/>
    <property type="project" value="TreeGrafter"/>
</dbReference>
<protein>
    <submittedName>
        <fullName evidence="2">Acetyltransferase</fullName>
    </submittedName>
</protein>
<name>A0A0R2LS29_9LACO</name>
<reference evidence="2 3" key="1">
    <citation type="journal article" date="2015" name="Genome Announc.">
        <title>Expanding the biotechnology potential of lactobacilli through comparative genomics of 213 strains and associated genera.</title>
        <authorList>
            <person name="Sun Z."/>
            <person name="Harris H.M."/>
            <person name="McCann A."/>
            <person name="Guo C."/>
            <person name="Argimon S."/>
            <person name="Zhang W."/>
            <person name="Yang X."/>
            <person name="Jeffery I.B."/>
            <person name="Cooney J.C."/>
            <person name="Kagawa T.F."/>
            <person name="Liu W."/>
            <person name="Song Y."/>
            <person name="Salvetti E."/>
            <person name="Wrobel A."/>
            <person name="Rasinkangas P."/>
            <person name="Parkhill J."/>
            <person name="Rea M.C."/>
            <person name="O'Sullivan O."/>
            <person name="Ritari J."/>
            <person name="Douillard F.P."/>
            <person name="Paul Ross R."/>
            <person name="Yang R."/>
            <person name="Briner A.E."/>
            <person name="Felis G.E."/>
            <person name="de Vos W.M."/>
            <person name="Barrangou R."/>
            <person name="Klaenhammer T.R."/>
            <person name="Caufield P.W."/>
            <person name="Cui Y."/>
            <person name="Zhang H."/>
            <person name="O'Toole P.W."/>
        </authorList>
    </citation>
    <scope>NUCLEOTIDE SEQUENCE [LARGE SCALE GENOMIC DNA]</scope>
    <source>
        <strain evidence="2 3">NBRC 103219</strain>
    </source>
</reference>
<dbReference type="SUPFAM" id="SSF55729">
    <property type="entry name" value="Acyl-CoA N-acyltransferases (Nat)"/>
    <property type="match status" value="1"/>
</dbReference>
<dbReference type="EMBL" id="JQCN01000004">
    <property type="protein sequence ID" value="KRO02045.1"/>
    <property type="molecule type" value="Genomic_DNA"/>
</dbReference>
<evidence type="ECO:0000259" key="1">
    <source>
        <dbReference type="PROSITE" id="PS51186"/>
    </source>
</evidence>
<evidence type="ECO:0000313" key="2">
    <source>
        <dbReference type="EMBL" id="KRO02045.1"/>
    </source>
</evidence>
<dbReference type="InterPro" id="IPR000182">
    <property type="entry name" value="GNAT_dom"/>
</dbReference>
<dbReference type="SUPFAM" id="SSF55718">
    <property type="entry name" value="SCP-like"/>
    <property type="match status" value="1"/>
</dbReference>
<dbReference type="Pfam" id="PF17668">
    <property type="entry name" value="Acetyltransf_17"/>
    <property type="match status" value="1"/>
</dbReference>
<keyword evidence="2" id="KW-0808">Transferase</keyword>
<dbReference type="PANTHER" id="PTHR37817">
    <property type="entry name" value="N-ACETYLTRANSFERASE EIS"/>
    <property type="match status" value="1"/>
</dbReference>
<dbReference type="Pfam" id="PF13527">
    <property type="entry name" value="Acetyltransf_9"/>
    <property type="match status" value="1"/>
</dbReference>
<sequence>MVNDLLQNPSEFEEFYQLYLYAFNNPDTSQRRAYFFKRCEHALVYGKRTATGNLASGLLSLPFEVDFHGTRYQTKGICDVTTAPEASGQGHASNLLQTALEDMAKQGTTLSYLAPFSFKFYRRFGYEHVFDHCKYTLESSQVPQIKPKENSHHIKRGMLQDNLPTVADFYARLVKKGGLSGGLVRSEWWWHYLSIKNTWHCALDFNDRNQVAGYILYELQSDHLTVKEFLFDDPLAYQNLLTFIFAHQNTVGSFVFDTPTPTYHGDLLPEPRNAQCVIEPYMMARIVDLRDFLVRYPYQKRDFEPLRLTVTDKNLPANDGVWEIAASGERVTVQQVNATNVPDKLTIQQLTQIFFGTRSVRLLAATGAVTLRPETVNALEQLIVPEPPELVDYF</sequence>
<proteinExistence type="predicted"/>